<evidence type="ECO:0000256" key="3">
    <source>
        <dbReference type="ARBA" id="ARBA00022906"/>
    </source>
</evidence>
<name>A0A0B1ZT30_9SPHN</name>
<dbReference type="InterPro" id="IPR050681">
    <property type="entry name" value="CDF/SLC30A"/>
</dbReference>
<dbReference type="RefSeq" id="WP_039280557.1">
    <property type="nucleotide sequence ID" value="NZ_JTDI01000002.1"/>
</dbReference>
<dbReference type="SUPFAM" id="SSF161111">
    <property type="entry name" value="Cation efflux protein transmembrane domain-like"/>
    <property type="match status" value="1"/>
</dbReference>
<comment type="subcellular location">
    <subcellularLocation>
        <location evidence="1">Membrane</location>
        <topology evidence="1">Multi-pass membrane protein</topology>
    </subcellularLocation>
</comment>
<gene>
    <name evidence="8" type="ORF">LK12_05410</name>
</gene>
<dbReference type="EMBL" id="JTDI01000002">
    <property type="protein sequence ID" value="KHK92277.1"/>
    <property type="molecule type" value="Genomic_DNA"/>
</dbReference>
<evidence type="ECO:0000313" key="8">
    <source>
        <dbReference type="EMBL" id="KHK92277.1"/>
    </source>
</evidence>
<evidence type="ECO:0000256" key="4">
    <source>
        <dbReference type="ARBA" id="ARBA00022989"/>
    </source>
</evidence>
<dbReference type="InterPro" id="IPR002524">
    <property type="entry name" value="Cation_efflux"/>
</dbReference>
<dbReference type="NCBIfam" id="TIGR01297">
    <property type="entry name" value="CDF"/>
    <property type="match status" value="1"/>
</dbReference>
<feature type="transmembrane region" description="Helical" evidence="6">
    <location>
        <begin position="20"/>
        <end position="41"/>
    </location>
</feature>
<sequence>MSDCGCGPTAVETEAQRRTLWIALGLNAAMFVVETTAGLFAHSTGLVADGLDMLTDATAYAIALAAIGRSGHFKSNAATLSGTLLLLVGLGLLVDVVRRMLWGGEPEGGWMIAIAGIALAVNVYVLRLLSRQRRDEVHLKAAWIFTRADVVANAAVILAGLAVLLTELRYFDLVVGGGIALYVVKEALEILREARSSRAAD</sequence>
<feature type="transmembrane region" description="Helical" evidence="6">
    <location>
        <begin position="109"/>
        <end position="129"/>
    </location>
</feature>
<protein>
    <submittedName>
        <fullName evidence="8">Membrane protein</fullName>
    </submittedName>
</protein>
<evidence type="ECO:0000313" key="9">
    <source>
        <dbReference type="Proteomes" id="UP000031057"/>
    </source>
</evidence>
<keyword evidence="3" id="KW-0813">Transport</keyword>
<feature type="transmembrane region" description="Helical" evidence="6">
    <location>
        <begin position="141"/>
        <end position="164"/>
    </location>
</feature>
<keyword evidence="2 6" id="KW-0812">Transmembrane</keyword>
<comment type="caution">
    <text evidence="8">The sequence shown here is derived from an EMBL/GenBank/DDBJ whole genome shotgun (WGS) entry which is preliminary data.</text>
</comment>
<dbReference type="Gene3D" id="1.20.1510.10">
    <property type="entry name" value="Cation efflux protein transmembrane domain"/>
    <property type="match status" value="1"/>
</dbReference>
<dbReference type="Proteomes" id="UP000031057">
    <property type="component" value="Unassembled WGS sequence"/>
</dbReference>
<keyword evidence="9" id="KW-1185">Reference proteome</keyword>
<evidence type="ECO:0000256" key="6">
    <source>
        <dbReference type="SAM" id="Phobius"/>
    </source>
</evidence>
<dbReference type="OrthoDB" id="9799649at2"/>
<dbReference type="Pfam" id="PF01545">
    <property type="entry name" value="Cation_efflux"/>
    <property type="match status" value="1"/>
</dbReference>
<dbReference type="GO" id="GO:0005385">
    <property type="term" value="F:zinc ion transmembrane transporter activity"/>
    <property type="evidence" value="ECO:0007669"/>
    <property type="project" value="TreeGrafter"/>
</dbReference>
<organism evidence="8 9">
    <name type="scientific">Novosphingobium malaysiense</name>
    <dbReference type="NCBI Taxonomy" id="1348853"/>
    <lineage>
        <taxon>Bacteria</taxon>
        <taxon>Pseudomonadati</taxon>
        <taxon>Pseudomonadota</taxon>
        <taxon>Alphaproteobacteria</taxon>
        <taxon>Sphingomonadales</taxon>
        <taxon>Sphingomonadaceae</taxon>
        <taxon>Novosphingobium</taxon>
    </lineage>
</organism>
<feature type="transmembrane region" description="Helical" evidence="6">
    <location>
        <begin position="77"/>
        <end position="97"/>
    </location>
</feature>
<keyword evidence="4 6" id="KW-1133">Transmembrane helix</keyword>
<accession>A0A0B1ZT30</accession>
<dbReference type="InterPro" id="IPR058533">
    <property type="entry name" value="Cation_efflux_TM"/>
</dbReference>
<reference evidence="8 9" key="1">
    <citation type="submission" date="2014-10" db="EMBL/GenBank/DDBJ databases">
        <title>Genome sequence of Novosphingobium malaysiense MUSC 273(T).</title>
        <authorList>
            <person name="Lee L.-H."/>
        </authorList>
    </citation>
    <scope>NUCLEOTIDE SEQUENCE [LARGE SCALE GENOMIC DNA]</scope>
    <source>
        <strain evidence="8 9">MUSC 273</strain>
    </source>
</reference>
<feature type="domain" description="Cation efflux protein transmembrane" evidence="7">
    <location>
        <begin position="20"/>
        <end position="196"/>
    </location>
</feature>
<evidence type="ECO:0000256" key="5">
    <source>
        <dbReference type="ARBA" id="ARBA00023136"/>
    </source>
</evidence>
<dbReference type="InterPro" id="IPR027469">
    <property type="entry name" value="Cation_efflux_TMD_sf"/>
</dbReference>
<dbReference type="PANTHER" id="PTHR11562:SF17">
    <property type="entry name" value="RE54080P-RELATED"/>
    <property type="match status" value="1"/>
</dbReference>
<dbReference type="AlphaFoldDB" id="A0A0B1ZT30"/>
<evidence type="ECO:0000259" key="7">
    <source>
        <dbReference type="Pfam" id="PF01545"/>
    </source>
</evidence>
<feature type="transmembrane region" description="Helical" evidence="6">
    <location>
        <begin position="53"/>
        <end position="70"/>
    </location>
</feature>
<keyword evidence="3" id="KW-0864">Zinc transport</keyword>
<dbReference type="PANTHER" id="PTHR11562">
    <property type="entry name" value="CATION EFFLUX PROTEIN/ ZINC TRANSPORTER"/>
    <property type="match status" value="1"/>
</dbReference>
<dbReference type="GO" id="GO:0005886">
    <property type="term" value="C:plasma membrane"/>
    <property type="evidence" value="ECO:0007669"/>
    <property type="project" value="TreeGrafter"/>
</dbReference>
<keyword evidence="3" id="KW-0406">Ion transport</keyword>
<keyword evidence="5 6" id="KW-0472">Membrane</keyword>
<proteinExistence type="predicted"/>
<evidence type="ECO:0000256" key="2">
    <source>
        <dbReference type="ARBA" id="ARBA00022692"/>
    </source>
</evidence>
<dbReference type="STRING" id="1348853.LK12_05410"/>
<keyword evidence="3" id="KW-0862">Zinc</keyword>
<evidence type="ECO:0000256" key="1">
    <source>
        <dbReference type="ARBA" id="ARBA00004141"/>
    </source>
</evidence>